<reference evidence="17" key="1">
    <citation type="submission" date="2022-06" db="EMBL/GenBank/DDBJ databases">
        <authorList>
            <person name="Berger JAMES D."/>
            <person name="Berger JAMES D."/>
        </authorList>
    </citation>
    <scope>NUCLEOTIDE SEQUENCE [LARGE SCALE GENOMIC DNA]</scope>
</reference>
<dbReference type="PRINTS" id="PR00401">
    <property type="entry name" value="SH2DOMAIN"/>
</dbReference>
<dbReference type="InterPro" id="IPR017441">
    <property type="entry name" value="Protein_kinase_ATP_BS"/>
</dbReference>
<dbReference type="InterPro" id="IPR011009">
    <property type="entry name" value="Kinase-like_dom_sf"/>
</dbReference>
<comment type="subcellular location">
    <subcellularLocation>
        <location evidence="1">Endomembrane system</location>
    </subcellularLocation>
</comment>
<dbReference type="GO" id="GO:0048468">
    <property type="term" value="P:cell development"/>
    <property type="evidence" value="ECO:0007669"/>
    <property type="project" value="UniProtKB-ARBA"/>
</dbReference>
<evidence type="ECO:0000313" key="17">
    <source>
        <dbReference type="Proteomes" id="UP000050795"/>
    </source>
</evidence>
<evidence type="ECO:0000259" key="15">
    <source>
        <dbReference type="PROSITE" id="PS50002"/>
    </source>
</evidence>
<dbReference type="PRINTS" id="PR00109">
    <property type="entry name" value="TYRKINASE"/>
</dbReference>
<dbReference type="InterPro" id="IPR001452">
    <property type="entry name" value="SH3_domain"/>
</dbReference>
<evidence type="ECO:0000256" key="4">
    <source>
        <dbReference type="ARBA" id="ARBA00022741"/>
    </source>
</evidence>
<accession>A0AA85K6Y7</accession>
<dbReference type="SMART" id="SM00252">
    <property type="entry name" value="SH2"/>
    <property type="match status" value="1"/>
</dbReference>
<dbReference type="PANTHER" id="PTHR24418">
    <property type="entry name" value="TYROSINE-PROTEIN KINASE"/>
    <property type="match status" value="1"/>
</dbReference>
<dbReference type="InterPro" id="IPR036860">
    <property type="entry name" value="SH2_dom_sf"/>
</dbReference>
<dbReference type="Gene3D" id="3.30.200.20">
    <property type="entry name" value="Phosphorylase Kinase, domain 1"/>
    <property type="match status" value="1"/>
</dbReference>
<evidence type="ECO:0000259" key="14">
    <source>
        <dbReference type="PROSITE" id="PS50001"/>
    </source>
</evidence>
<dbReference type="SUPFAM" id="SSF56112">
    <property type="entry name" value="Protein kinase-like (PK-like)"/>
    <property type="match status" value="1"/>
</dbReference>
<keyword evidence="2 11" id="KW-0728">SH3 domain</keyword>
<dbReference type="Gene3D" id="1.10.510.10">
    <property type="entry name" value="Transferase(Phosphotransferase) domain 1"/>
    <property type="match status" value="1"/>
</dbReference>
<evidence type="ECO:0000256" key="1">
    <source>
        <dbReference type="ARBA" id="ARBA00004308"/>
    </source>
</evidence>
<evidence type="ECO:0000256" key="3">
    <source>
        <dbReference type="ARBA" id="ARBA00022679"/>
    </source>
</evidence>
<reference evidence="18" key="2">
    <citation type="submission" date="2023-11" db="UniProtKB">
        <authorList>
            <consortium name="WormBaseParasite"/>
        </authorList>
    </citation>
    <scope>IDENTIFICATION</scope>
</reference>
<evidence type="ECO:0000259" key="16">
    <source>
        <dbReference type="PROSITE" id="PS50011"/>
    </source>
</evidence>
<keyword evidence="4 12" id="KW-0547">Nucleotide-binding</keyword>
<evidence type="ECO:0000256" key="7">
    <source>
        <dbReference type="ARBA" id="ARBA00023136"/>
    </source>
</evidence>
<dbReference type="PROSITE" id="PS00107">
    <property type="entry name" value="PROTEIN_KINASE_ATP"/>
    <property type="match status" value="1"/>
</dbReference>
<keyword evidence="17" id="KW-1185">Reference proteome</keyword>
<dbReference type="InterPro" id="IPR020635">
    <property type="entry name" value="Tyr_kinase_cat_dom"/>
</dbReference>
<dbReference type="PROSITE" id="PS50011">
    <property type="entry name" value="PROTEIN_KINASE_DOM"/>
    <property type="match status" value="1"/>
</dbReference>
<keyword evidence="10" id="KW-0727">SH2 domain</keyword>
<dbReference type="AlphaFoldDB" id="A0AA85K6Y7"/>
<dbReference type="Proteomes" id="UP000050795">
    <property type="component" value="Unassembled WGS sequence"/>
</dbReference>
<dbReference type="InterPro" id="IPR008266">
    <property type="entry name" value="Tyr_kinase_AS"/>
</dbReference>
<dbReference type="GO" id="GO:0005524">
    <property type="term" value="F:ATP binding"/>
    <property type="evidence" value="ECO:0007669"/>
    <property type="project" value="UniProtKB-UniRule"/>
</dbReference>
<protein>
    <recommendedName>
        <fullName evidence="13">Tyrosine-protein kinase</fullName>
        <ecNumber evidence="13">2.7.10.2</ecNumber>
    </recommendedName>
</protein>
<dbReference type="Gene3D" id="2.30.30.40">
    <property type="entry name" value="SH3 Domains"/>
    <property type="match status" value="1"/>
</dbReference>
<dbReference type="Pfam" id="PF00017">
    <property type="entry name" value="SH2"/>
    <property type="match status" value="1"/>
</dbReference>
<evidence type="ECO:0000256" key="6">
    <source>
        <dbReference type="ARBA" id="ARBA00022840"/>
    </source>
</evidence>
<keyword evidence="3 13" id="KW-0808">Transferase</keyword>
<keyword evidence="8 13" id="KW-0829">Tyrosine-protein kinase</keyword>
<organism evidence="17 18">
    <name type="scientific">Trichobilharzia regenti</name>
    <name type="common">Nasal bird schistosome</name>
    <dbReference type="NCBI Taxonomy" id="157069"/>
    <lineage>
        <taxon>Eukaryota</taxon>
        <taxon>Metazoa</taxon>
        <taxon>Spiralia</taxon>
        <taxon>Lophotrochozoa</taxon>
        <taxon>Platyhelminthes</taxon>
        <taxon>Trematoda</taxon>
        <taxon>Digenea</taxon>
        <taxon>Strigeidida</taxon>
        <taxon>Schistosomatoidea</taxon>
        <taxon>Schistosomatidae</taxon>
        <taxon>Trichobilharzia</taxon>
    </lineage>
</organism>
<dbReference type="InterPro" id="IPR036028">
    <property type="entry name" value="SH3-like_dom_sf"/>
</dbReference>
<dbReference type="GO" id="GO:0050793">
    <property type="term" value="P:regulation of developmental process"/>
    <property type="evidence" value="ECO:0007669"/>
    <property type="project" value="UniProtKB-ARBA"/>
</dbReference>
<comment type="similarity">
    <text evidence="13">Belongs to the protein kinase superfamily. Tyr protein kinase family.</text>
</comment>
<dbReference type="WBParaSite" id="TREG1_6790.1">
    <property type="protein sequence ID" value="TREG1_6790.1"/>
    <property type="gene ID" value="TREG1_6790"/>
</dbReference>
<dbReference type="SUPFAM" id="SSF50044">
    <property type="entry name" value="SH3-domain"/>
    <property type="match status" value="1"/>
</dbReference>
<dbReference type="GO" id="GO:0012505">
    <property type="term" value="C:endomembrane system"/>
    <property type="evidence" value="ECO:0007669"/>
    <property type="project" value="UniProtKB-SubCell"/>
</dbReference>
<name>A0AA85K6Y7_TRIRE</name>
<proteinExistence type="inferred from homology"/>
<comment type="catalytic activity">
    <reaction evidence="9 13">
        <text>L-tyrosyl-[protein] + ATP = O-phospho-L-tyrosyl-[protein] + ADP + H(+)</text>
        <dbReference type="Rhea" id="RHEA:10596"/>
        <dbReference type="Rhea" id="RHEA-COMP:10136"/>
        <dbReference type="Rhea" id="RHEA-COMP:20101"/>
        <dbReference type="ChEBI" id="CHEBI:15378"/>
        <dbReference type="ChEBI" id="CHEBI:30616"/>
        <dbReference type="ChEBI" id="CHEBI:46858"/>
        <dbReference type="ChEBI" id="CHEBI:61978"/>
        <dbReference type="ChEBI" id="CHEBI:456216"/>
        <dbReference type="EC" id="2.7.10.2"/>
    </reaction>
</comment>
<evidence type="ECO:0000256" key="12">
    <source>
        <dbReference type="PROSITE-ProRule" id="PRU10141"/>
    </source>
</evidence>
<dbReference type="GO" id="GO:0030182">
    <property type="term" value="P:neuron differentiation"/>
    <property type="evidence" value="ECO:0007669"/>
    <property type="project" value="UniProtKB-ARBA"/>
</dbReference>
<dbReference type="PROSITE" id="PS50001">
    <property type="entry name" value="SH2"/>
    <property type="match status" value="1"/>
</dbReference>
<dbReference type="SUPFAM" id="SSF55550">
    <property type="entry name" value="SH2 domain"/>
    <property type="match status" value="1"/>
</dbReference>
<evidence type="ECO:0000256" key="10">
    <source>
        <dbReference type="PROSITE-ProRule" id="PRU00191"/>
    </source>
</evidence>
<dbReference type="FunFam" id="1.10.510.10:FF:001512">
    <property type="entry name" value="Receptor tyrosine-protein kinase erbB-2"/>
    <property type="match status" value="1"/>
</dbReference>
<evidence type="ECO:0000256" key="5">
    <source>
        <dbReference type="ARBA" id="ARBA00022777"/>
    </source>
</evidence>
<dbReference type="Pfam" id="PF07714">
    <property type="entry name" value="PK_Tyr_Ser-Thr"/>
    <property type="match status" value="1"/>
</dbReference>
<dbReference type="InterPro" id="IPR001245">
    <property type="entry name" value="Ser-Thr/Tyr_kinase_cat_dom"/>
</dbReference>
<dbReference type="SMART" id="SM00219">
    <property type="entry name" value="TyrKc"/>
    <property type="match status" value="1"/>
</dbReference>
<feature type="domain" description="SH3" evidence="15">
    <location>
        <begin position="271"/>
        <end position="355"/>
    </location>
</feature>
<dbReference type="InterPro" id="IPR050198">
    <property type="entry name" value="Non-receptor_tyrosine_kinases"/>
</dbReference>
<evidence type="ECO:0000313" key="18">
    <source>
        <dbReference type="WBParaSite" id="TREG1_6790.1"/>
    </source>
</evidence>
<feature type="domain" description="SH2" evidence="14">
    <location>
        <begin position="348"/>
        <end position="460"/>
    </location>
</feature>
<dbReference type="GO" id="GO:0004715">
    <property type="term" value="F:non-membrane spanning protein tyrosine kinase activity"/>
    <property type="evidence" value="ECO:0007669"/>
    <property type="project" value="UniProtKB-EC"/>
</dbReference>
<keyword evidence="7" id="KW-0472">Membrane</keyword>
<evidence type="ECO:0000256" key="13">
    <source>
        <dbReference type="RuleBase" id="RU362096"/>
    </source>
</evidence>
<dbReference type="Gene3D" id="3.30.505.10">
    <property type="entry name" value="SH2 domain"/>
    <property type="match status" value="1"/>
</dbReference>
<feature type="binding site" evidence="12">
    <location>
        <position position="509"/>
    </location>
    <ligand>
        <name>ATP</name>
        <dbReference type="ChEBI" id="CHEBI:30616"/>
    </ligand>
</feature>
<evidence type="ECO:0000256" key="8">
    <source>
        <dbReference type="ARBA" id="ARBA00023137"/>
    </source>
</evidence>
<evidence type="ECO:0000256" key="9">
    <source>
        <dbReference type="ARBA" id="ARBA00051245"/>
    </source>
</evidence>
<dbReference type="PROSITE" id="PS00109">
    <property type="entry name" value="PROTEIN_KINASE_TYR"/>
    <property type="match status" value="1"/>
</dbReference>
<dbReference type="InterPro" id="IPR000980">
    <property type="entry name" value="SH2"/>
</dbReference>
<dbReference type="InterPro" id="IPR000719">
    <property type="entry name" value="Prot_kinase_dom"/>
</dbReference>
<evidence type="ECO:0000256" key="11">
    <source>
        <dbReference type="PROSITE-ProRule" id="PRU00192"/>
    </source>
</evidence>
<keyword evidence="5 13" id="KW-0418">Kinase</keyword>
<sequence length="773" mass="88217">MGNCIPSSIDISNMVKAPQVVQLMDKSHFVESKDSQSHFLRIFSRHIINSEKSDDTSCSTSFESEELLQKEGNGIEFGCPSPSKISSILNNRGLPESFKKTDLTILGRVSKTQEHLSLATDFVKNMKLKLSGNKSKCFSNEDSGMESYSPNSSSNTIYLCYDHSKIRSNESSFPSCMDDVTARCTKSEVDITPIKKEQFVQDRLIINTTHIPSTIGELSTQKCNYKISTETEKKQGNVIPFYEECLYEKKRSKVTEEMMDSSSDYSQSFSSRPFVAVAKATYARKYAHELSVSEGERLLVLNHISIPNESAEQKVYLGAYSSELWLVERIELQHMFNQGSRKGLVPGRYLEKISNSPTTHISWSDIDRAEADRLLLLMGNPSGTYILRPSSDSDNTYALSIRYLDQSTLLWSVKHYRIRLRLADETYYIFRRISFPTIDQLLAHYTVSADGIACCLTIPYPKIYEPPSNLSLLEVNRNNFTLNKKLGQGSFGEVWQATWNNRMSVAVKKLLGNGNMDRVLFLNEAELMHRLNHPHVVQLLAVCTMPEEQPTYLVTELMENGSLKQYMQKLDPKKNTLKNLLSMMKDVAMGMMYLEEQHYVHRDLRSSNVLVDSNYKLKVADFGLAHLLNDSDEYVGTLLTKFPVRWTAPEGILKQAYSIKSDIWSFGVLIYEILTFCELPYKELSAQEVRTRVCSGYRLPRPEMKIPVAKPLLAADDHYEVPKLRNTNNFMCPIGLYNKILECWNILPEKRPSFNSLHCFIDEMLSKESEANF</sequence>
<dbReference type="EC" id="2.7.10.2" evidence="13"/>
<dbReference type="PROSITE" id="PS50002">
    <property type="entry name" value="SH3"/>
    <property type="match status" value="1"/>
</dbReference>
<keyword evidence="6 12" id="KW-0067">ATP-binding</keyword>
<evidence type="ECO:0000256" key="2">
    <source>
        <dbReference type="ARBA" id="ARBA00022443"/>
    </source>
</evidence>
<feature type="domain" description="Protein kinase" evidence="16">
    <location>
        <begin position="480"/>
        <end position="761"/>
    </location>
</feature>